<feature type="binding site" evidence="12">
    <location>
        <position position="115"/>
    </location>
    <ligand>
        <name>Mg(2+)</name>
        <dbReference type="ChEBI" id="CHEBI:18420"/>
        <label>2</label>
    </ligand>
</feature>
<dbReference type="PIRSF" id="PIRSF500210">
    <property type="entry name" value="FBPtase"/>
    <property type="match status" value="1"/>
</dbReference>
<keyword evidence="9 12" id="KW-0119">Carbohydrate metabolism</keyword>
<evidence type="ECO:0000256" key="9">
    <source>
        <dbReference type="ARBA" id="ARBA00023277"/>
    </source>
</evidence>
<dbReference type="FunFam" id="3.40.190.80:FF:000001">
    <property type="entry name" value="Fructose-1,6-bisphosphatase class 1"/>
    <property type="match status" value="1"/>
</dbReference>
<dbReference type="InterPro" id="IPR028343">
    <property type="entry name" value="FBPtase"/>
</dbReference>
<dbReference type="EC" id="3.1.3.11" evidence="4 12"/>
<evidence type="ECO:0000256" key="12">
    <source>
        <dbReference type="HAMAP-Rule" id="MF_01855"/>
    </source>
</evidence>
<sequence>MRNMITMGEFIVKKQADYPTATGELTSLLSSIRLAAKVVNREINKAGLADIIGSMGAENVQGEVQQKLDVYANERFKAALEARGEVCGMASEEEEDFVAFDSPLSKNSKYVVLIDPLDGSSNIDVNVSVGTIFSIYRRLSPQGGAVTLEDFLQPGNRQVAAGYVVYGSSTMLVYTTGFGVNGFTYDPSIGCFCLSHENIRIPEEGKIYSLNEGNYIKFPDGVKKYLKYCQERDEATNRPYTSRYIGSLVSDFHRNLLKGGIYIYPSGTNSPNGKLRLLYECNPMAFLVEQAGGKASDGFGRIMDIQPTALHQRTPYFVGSTKMVERAEAFMREFSAHEDPANQG</sequence>
<dbReference type="PIRSF" id="PIRSF000904">
    <property type="entry name" value="FBPtase_SBPase"/>
    <property type="match status" value="1"/>
</dbReference>
<dbReference type="InterPro" id="IPR033391">
    <property type="entry name" value="FBPase_N"/>
</dbReference>
<feature type="binding site" evidence="12">
    <location>
        <position position="280"/>
    </location>
    <ligand>
        <name>Mg(2+)</name>
        <dbReference type="ChEBI" id="CHEBI:18420"/>
        <label>2</label>
    </ligand>
</feature>
<dbReference type="PROSITE" id="PS00124">
    <property type="entry name" value="FBPASE"/>
    <property type="match status" value="1"/>
</dbReference>
<dbReference type="Proteomes" id="UP000233467">
    <property type="component" value="Unassembled WGS sequence"/>
</dbReference>
<dbReference type="RefSeq" id="WP_042020895.1">
    <property type="nucleotide sequence ID" value="NZ_CAMTHQ010000015.1"/>
</dbReference>
<comment type="pathway">
    <text evidence="2">Carbohydrate biosynthesis; Calvin cycle.</text>
</comment>
<evidence type="ECO:0000256" key="3">
    <source>
        <dbReference type="ARBA" id="ARBA00010941"/>
    </source>
</evidence>
<reference evidence="16 19" key="1">
    <citation type="submission" date="2016-09" db="EMBL/GenBank/DDBJ databases">
        <title>Draft Genome Sequence of Aeromonas sobria Strain 08005, Isolated from Sick Rana catesbeiana.</title>
        <authorList>
            <person name="Yang Q."/>
        </authorList>
    </citation>
    <scope>NUCLEOTIDE SEQUENCE [LARGE SCALE GENOMIC DNA]</scope>
    <source>
        <strain evidence="16 19">08005</strain>
    </source>
</reference>
<dbReference type="EMBL" id="MKFU01000022">
    <property type="protein sequence ID" value="OHY91361.1"/>
    <property type="molecule type" value="Genomic_DNA"/>
</dbReference>
<evidence type="ECO:0000256" key="6">
    <source>
        <dbReference type="ARBA" id="ARBA00022723"/>
    </source>
</evidence>
<comment type="caution">
    <text evidence="12">Lacks conserved residue(s) required for the propagation of feature annotation.</text>
</comment>
<feature type="binding site" evidence="12">
    <location>
        <position position="92"/>
    </location>
    <ligand>
        <name>Mg(2+)</name>
        <dbReference type="ChEBI" id="CHEBI:18420"/>
        <label>1</label>
    </ligand>
</feature>
<evidence type="ECO:0000313" key="16">
    <source>
        <dbReference type="EMBL" id="OHY91361.1"/>
    </source>
</evidence>
<feature type="binding site" evidence="12">
    <location>
        <begin position="118"/>
        <end position="121"/>
    </location>
    <ligand>
        <name>substrate</name>
    </ligand>
</feature>
<keyword evidence="7 12" id="KW-0378">Hydrolase</keyword>
<evidence type="ECO:0000256" key="2">
    <source>
        <dbReference type="ARBA" id="ARBA00005215"/>
    </source>
</evidence>
<dbReference type="GO" id="GO:0006002">
    <property type="term" value="P:fructose 6-phosphate metabolic process"/>
    <property type="evidence" value="ECO:0007669"/>
    <property type="project" value="TreeGrafter"/>
</dbReference>
<comment type="catalytic activity">
    <reaction evidence="1 12">
        <text>beta-D-fructose 1,6-bisphosphate + H2O = beta-D-fructose 6-phosphate + phosphate</text>
        <dbReference type="Rhea" id="RHEA:11064"/>
        <dbReference type="ChEBI" id="CHEBI:15377"/>
        <dbReference type="ChEBI" id="CHEBI:32966"/>
        <dbReference type="ChEBI" id="CHEBI:43474"/>
        <dbReference type="ChEBI" id="CHEBI:57634"/>
        <dbReference type="EC" id="3.1.3.11"/>
    </reaction>
</comment>
<evidence type="ECO:0000313" key="17">
    <source>
        <dbReference type="EMBL" id="PKQ72233.1"/>
    </source>
</evidence>
<dbReference type="NCBIfam" id="NF006779">
    <property type="entry name" value="PRK09293.1-3"/>
    <property type="match status" value="1"/>
</dbReference>
<keyword evidence="8 12" id="KW-0460">Magnesium</keyword>
<dbReference type="NCBIfam" id="NF006778">
    <property type="entry name" value="PRK09293.1-1"/>
    <property type="match status" value="1"/>
</dbReference>
<dbReference type="FunFam" id="3.30.540.10:FF:000002">
    <property type="entry name" value="Fructose-1,6-bisphosphatase class 1"/>
    <property type="match status" value="1"/>
</dbReference>
<dbReference type="PANTHER" id="PTHR11556">
    <property type="entry name" value="FRUCTOSE-1,6-BISPHOSPHATASE-RELATED"/>
    <property type="match status" value="1"/>
</dbReference>
<evidence type="ECO:0000259" key="14">
    <source>
        <dbReference type="Pfam" id="PF00316"/>
    </source>
</evidence>
<evidence type="ECO:0000256" key="8">
    <source>
        <dbReference type="ARBA" id="ARBA00022842"/>
    </source>
</evidence>
<evidence type="ECO:0000256" key="5">
    <source>
        <dbReference type="ARBA" id="ARBA00022490"/>
    </source>
</evidence>
<dbReference type="AlphaFoldDB" id="A0A1S2CUI8"/>
<accession>A0A1S2CUI8</accession>
<dbReference type="PRINTS" id="PR00115">
    <property type="entry name" value="F16BPHPHTASE"/>
</dbReference>
<comment type="subunit">
    <text evidence="12">Homotetramer.</text>
</comment>
<dbReference type="HAMAP" id="MF_01855">
    <property type="entry name" value="FBPase_class1"/>
    <property type="match status" value="1"/>
</dbReference>
<keyword evidence="6 12" id="KW-0479">Metal-binding</keyword>
<dbReference type="Pfam" id="PF18913">
    <property type="entry name" value="FBPase_C"/>
    <property type="match status" value="1"/>
</dbReference>
<dbReference type="SUPFAM" id="SSF56655">
    <property type="entry name" value="Carbohydrate phosphatase"/>
    <property type="match status" value="1"/>
</dbReference>
<evidence type="ECO:0000256" key="4">
    <source>
        <dbReference type="ARBA" id="ARBA00013093"/>
    </source>
</evidence>
<feature type="binding site" evidence="12">
    <location>
        <position position="211"/>
    </location>
    <ligand>
        <name>substrate</name>
    </ligand>
</feature>
<dbReference type="Proteomes" id="UP000179934">
    <property type="component" value="Unassembled WGS sequence"/>
</dbReference>
<evidence type="ECO:0000256" key="13">
    <source>
        <dbReference type="RuleBase" id="RU000508"/>
    </source>
</evidence>
<dbReference type="GO" id="GO:0000287">
    <property type="term" value="F:magnesium ion binding"/>
    <property type="evidence" value="ECO:0007669"/>
    <property type="project" value="UniProtKB-UniRule"/>
</dbReference>
<comment type="cofactor">
    <cofactor evidence="12">
        <name>Mg(2+)</name>
        <dbReference type="ChEBI" id="CHEBI:18420"/>
    </cofactor>
    <text evidence="12">Binds 2 magnesium ions per subunit.</text>
</comment>
<dbReference type="InterPro" id="IPR044015">
    <property type="entry name" value="FBPase_C_dom"/>
</dbReference>
<evidence type="ECO:0000256" key="11">
    <source>
        <dbReference type="ARBA" id="ARBA00081210"/>
    </source>
</evidence>
<dbReference type="GO" id="GO:0005829">
    <property type="term" value="C:cytosol"/>
    <property type="evidence" value="ECO:0007669"/>
    <property type="project" value="TreeGrafter"/>
</dbReference>
<keyword evidence="5 12" id="KW-0963">Cytoplasm</keyword>
<dbReference type="Pfam" id="PF00316">
    <property type="entry name" value="FBPase"/>
    <property type="match status" value="1"/>
</dbReference>
<evidence type="ECO:0000259" key="15">
    <source>
        <dbReference type="Pfam" id="PF18913"/>
    </source>
</evidence>
<comment type="similarity">
    <text evidence="3 12 13">Belongs to the FBPase class 1 family.</text>
</comment>
<dbReference type="GO" id="GO:0006094">
    <property type="term" value="P:gluconeogenesis"/>
    <property type="evidence" value="ECO:0007669"/>
    <property type="project" value="UniProtKB-UniRule"/>
</dbReference>
<evidence type="ECO:0000256" key="10">
    <source>
        <dbReference type="ARBA" id="ARBA00072069"/>
    </source>
</evidence>
<dbReference type="InterPro" id="IPR020548">
    <property type="entry name" value="Fructose_bisphosphatase_AS"/>
</dbReference>
<feature type="domain" description="Fructose-1-6-bisphosphatase class 1 C-terminal" evidence="15">
    <location>
        <begin position="201"/>
        <end position="331"/>
    </location>
</feature>
<dbReference type="Gene3D" id="3.30.540.10">
    <property type="entry name" value="Fructose-1,6-Bisphosphatase, subunit A, domain 1"/>
    <property type="match status" value="1"/>
</dbReference>
<feature type="binding site" evidence="12">
    <location>
        <position position="244"/>
    </location>
    <ligand>
        <name>substrate</name>
    </ligand>
</feature>
<feature type="domain" description="Fructose-1-6-bisphosphatase class I N-terminal" evidence="14">
    <location>
        <begin position="5"/>
        <end position="197"/>
    </location>
</feature>
<evidence type="ECO:0000313" key="21">
    <source>
        <dbReference type="Proteomes" id="UP000233526"/>
    </source>
</evidence>
<dbReference type="GO" id="GO:0006000">
    <property type="term" value="P:fructose metabolic process"/>
    <property type="evidence" value="ECO:0007669"/>
    <property type="project" value="TreeGrafter"/>
</dbReference>
<name>A0A1S2CUI8_AERSO</name>
<feature type="binding site" evidence="12">
    <location>
        <position position="118"/>
    </location>
    <ligand>
        <name>Mg(2+)</name>
        <dbReference type="ChEBI" id="CHEBI:18420"/>
        <label>2</label>
    </ligand>
</feature>
<dbReference type="GeneID" id="58922479"/>
<evidence type="ECO:0000313" key="19">
    <source>
        <dbReference type="Proteomes" id="UP000179934"/>
    </source>
</evidence>
<dbReference type="CDD" id="cd00354">
    <property type="entry name" value="FBPase"/>
    <property type="match status" value="1"/>
</dbReference>
<dbReference type="GO" id="GO:0030388">
    <property type="term" value="P:fructose 1,6-bisphosphate metabolic process"/>
    <property type="evidence" value="ECO:0007669"/>
    <property type="project" value="TreeGrafter"/>
</dbReference>
<comment type="caution">
    <text evidence="16">The sequence shown here is derived from an EMBL/GenBank/DDBJ whole genome shotgun (WGS) entry which is preliminary data.</text>
</comment>
<feature type="binding site" evidence="12">
    <location>
        <position position="115"/>
    </location>
    <ligand>
        <name>Mg(2+)</name>
        <dbReference type="ChEBI" id="CHEBI:18420"/>
        <label>1</label>
    </ligand>
</feature>
<comment type="subcellular location">
    <subcellularLocation>
        <location evidence="12">Cytoplasm</location>
    </subcellularLocation>
</comment>
<dbReference type="EMBL" id="LJZX01000077">
    <property type="protein sequence ID" value="PKQ72233.1"/>
    <property type="molecule type" value="Genomic_DNA"/>
</dbReference>
<dbReference type="PANTHER" id="PTHR11556:SF35">
    <property type="entry name" value="SEDOHEPTULOSE-1,7-BISPHOSPHATASE, CHLOROPLASTIC"/>
    <property type="match status" value="1"/>
</dbReference>
<dbReference type="Proteomes" id="UP000233526">
    <property type="component" value="Unassembled WGS sequence"/>
</dbReference>
<protein>
    <recommendedName>
        <fullName evidence="10 12">Fructose-1,6-bisphosphatase class 1</fullName>
        <shortName evidence="12">FBPase class 1</shortName>
        <ecNumber evidence="4 12">3.1.3.11</ecNumber>
    </recommendedName>
    <alternativeName>
        <fullName evidence="11 12">D-fructose-1,6-bisphosphate 1-phosphohydrolase class 1</fullName>
    </alternativeName>
</protein>
<proteinExistence type="inferred from homology"/>
<evidence type="ECO:0000256" key="1">
    <source>
        <dbReference type="ARBA" id="ARBA00001273"/>
    </source>
</evidence>
<dbReference type="GO" id="GO:0042132">
    <property type="term" value="F:fructose 1,6-bisphosphate 1-phosphatase activity"/>
    <property type="evidence" value="ECO:0007669"/>
    <property type="project" value="UniProtKB-UniRule"/>
</dbReference>
<dbReference type="GO" id="GO:0005986">
    <property type="term" value="P:sucrose biosynthetic process"/>
    <property type="evidence" value="ECO:0007669"/>
    <property type="project" value="TreeGrafter"/>
</dbReference>
<evidence type="ECO:0000313" key="18">
    <source>
        <dbReference type="EMBL" id="PKQ78787.1"/>
    </source>
</evidence>
<dbReference type="OrthoDB" id="9806756at2"/>
<dbReference type="EMBL" id="NQMM01000027">
    <property type="protein sequence ID" value="PKQ78787.1"/>
    <property type="molecule type" value="Genomic_DNA"/>
</dbReference>
<gene>
    <name evidence="12" type="primary">fbp</name>
    <name evidence="17" type="ORF">AOX56_22115</name>
    <name evidence="16" type="ORF">BJD16_16485</name>
    <name evidence="18" type="ORF">CJP16_09580</name>
</gene>
<feature type="binding site" evidence="12">
    <location>
        <position position="117"/>
    </location>
    <ligand>
        <name>Mg(2+)</name>
        <dbReference type="ChEBI" id="CHEBI:18420"/>
        <label>1</label>
    </ligand>
</feature>
<keyword evidence="20" id="KW-1185">Reference proteome</keyword>
<feature type="binding site" evidence="12">
    <location>
        <position position="274"/>
    </location>
    <ligand>
        <name>substrate</name>
    </ligand>
</feature>
<evidence type="ECO:0000256" key="7">
    <source>
        <dbReference type="ARBA" id="ARBA00022801"/>
    </source>
</evidence>
<evidence type="ECO:0000313" key="20">
    <source>
        <dbReference type="Proteomes" id="UP000233467"/>
    </source>
</evidence>
<dbReference type="STRING" id="646.BJD16_16485"/>
<reference evidence="20 21" key="2">
    <citation type="journal article" date="2017" name="Front. Microbiol.">
        <title>Strong Genomic and Phenotypic Heterogeneity in the Aeromonas sobria Species Complex.</title>
        <authorList>
            <person name="Gauthier J."/>
            <person name="Vincent A.T."/>
            <person name="Charette S.J."/>
            <person name="Derome N."/>
        </authorList>
    </citation>
    <scope>NUCLEOTIDE SEQUENCE [LARGE SCALE GENOMIC DNA]</scope>
    <source>
        <strain evidence="17 21">JF2635</strain>
        <strain evidence="18 20">TM18</strain>
    </source>
</reference>
<dbReference type="Gene3D" id="3.40.190.80">
    <property type="match status" value="1"/>
</dbReference>
<dbReference type="InterPro" id="IPR000146">
    <property type="entry name" value="FBPase_class-1"/>
</dbReference>
<organism evidence="16 19">
    <name type="scientific">Aeromonas sobria</name>
    <dbReference type="NCBI Taxonomy" id="646"/>
    <lineage>
        <taxon>Bacteria</taxon>
        <taxon>Pseudomonadati</taxon>
        <taxon>Pseudomonadota</taxon>
        <taxon>Gammaproteobacteria</taxon>
        <taxon>Aeromonadales</taxon>
        <taxon>Aeromonadaceae</taxon>
        <taxon>Aeromonas</taxon>
    </lineage>
</organism>